<evidence type="ECO:0000313" key="3">
    <source>
        <dbReference type="EMBL" id="OPJ76555.1"/>
    </source>
</evidence>
<feature type="compositionally biased region" description="Basic and acidic residues" evidence="1">
    <location>
        <begin position="61"/>
        <end position="70"/>
    </location>
</feature>
<protein>
    <submittedName>
        <fullName evidence="3">Uncharacterized protein</fullName>
    </submittedName>
</protein>
<evidence type="ECO:0000256" key="2">
    <source>
        <dbReference type="SAM" id="SignalP"/>
    </source>
</evidence>
<accession>A0A1V4JWV0</accession>
<feature type="region of interest" description="Disordered" evidence="1">
    <location>
        <begin position="43"/>
        <end position="70"/>
    </location>
</feature>
<reference evidence="3 4" key="1">
    <citation type="submission" date="2016-02" db="EMBL/GenBank/DDBJ databases">
        <title>Band-tailed pigeon sequencing and assembly.</title>
        <authorList>
            <person name="Soares A.E."/>
            <person name="Novak B.J."/>
            <person name="Rice E.S."/>
            <person name="O'Connell B."/>
            <person name="Chang D."/>
            <person name="Weber S."/>
            <person name="Shapiro B."/>
        </authorList>
    </citation>
    <scope>NUCLEOTIDE SEQUENCE [LARGE SCALE GENOMIC DNA]</scope>
    <source>
        <strain evidence="3">BTP2013</strain>
        <tissue evidence="3">Blood</tissue>
    </source>
</reference>
<feature type="chain" id="PRO_5012008261" evidence="2">
    <location>
        <begin position="20"/>
        <end position="70"/>
    </location>
</feature>
<feature type="signal peptide" evidence="2">
    <location>
        <begin position="1"/>
        <end position="19"/>
    </location>
</feature>
<dbReference type="AlphaFoldDB" id="A0A1V4JWV0"/>
<feature type="compositionally biased region" description="Basic residues" evidence="1">
    <location>
        <begin position="43"/>
        <end position="60"/>
    </location>
</feature>
<dbReference type="Proteomes" id="UP000190648">
    <property type="component" value="Unassembled WGS sequence"/>
</dbReference>
<organism evidence="3 4">
    <name type="scientific">Patagioenas fasciata monilis</name>
    <dbReference type="NCBI Taxonomy" id="372326"/>
    <lineage>
        <taxon>Eukaryota</taxon>
        <taxon>Metazoa</taxon>
        <taxon>Chordata</taxon>
        <taxon>Craniata</taxon>
        <taxon>Vertebrata</taxon>
        <taxon>Euteleostomi</taxon>
        <taxon>Archelosauria</taxon>
        <taxon>Archosauria</taxon>
        <taxon>Dinosauria</taxon>
        <taxon>Saurischia</taxon>
        <taxon>Theropoda</taxon>
        <taxon>Coelurosauria</taxon>
        <taxon>Aves</taxon>
        <taxon>Neognathae</taxon>
        <taxon>Neoaves</taxon>
        <taxon>Columbimorphae</taxon>
        <taxon>Columbiformes</taxon>
        <taxon>Columbidae</taxon>
        <taxon>Patagioenas</taxon>
    </lineage>
</organism>
<comment type="caution">
    <text evidence="3">The sequence shown here is derived from an EMBL/GenBank/DDBJ whole genome shotgun (WGS) entry which is preliminary data.</text>
</comment>
<keyword evidence="2" id="KW-0732">Signal</keyword>
<keyword evidence="4" id="KW-1185">Reference proteome</keyword>
<evidence type="ECO:0000313" key="4">
    <source>
        <dbReference type="Proteomes" id="UP000190648"/>
    </source>
</evidence>
<dbReference type="EMBL" id="LSYS01005643">
    <property type="protein sequence ID" value="OPJ76555.1"/>
    <property type="molecule type" value="Genomic_DNA"/>
</dbReference>
<proteinExistence type="predicted"/>
<evidence type="ECO:0000256" key="1">
    <source>
        <dbReference type="SAM" id="MobiDB-lite"/>
    </source>
</evidence>
<name>A0A1V4JWV0_PATFA</name>
<gene>
    <name evidence="3" type="ORF">AV530_016217</name>
</gene>
<sequence length="70" mass="7833">MLLLPLLALVAAWSPEYYGKEKQSENGNASLGPSGVCLRTMRQRGEKRRGNSLHVFKHTSPKSDPEQRPL</sequence>